<accession>A0A7I4XT99</accession>
<proteinExistence type="inferred from homology"/>
<organism evidence="4 5">
    <name type="scientific">Haemonchus contortus</name>
    <name type="common">Barber pole worm</name>
    <dbReference type="NCBI Taxonomy" id="6289"/>
    <lineage>
        <taxon>Eukaryota</taxon>
        <taxon>Metazoa</taxon>
        <taxon>Ecdysozoa</taxon>
        <taxon>Nematoda</taxon>
        <taxon>Chromadorea</taxon>
        <taxon>Rhabditida</taxon>
        <taxon>Rhabditina</taxon>
        <taxon>Rhabditomorpha</taxon>
        <taxon>Strongyloidea</taxon>
        <taxon>Trichostrongylidae</taxon>
        <taxon>Haemonchus</taxon>
    </lineage>
</organism>
<comment type="subcellular location">
    <subcellularLocation>
        <location evidence="3">Golgi apparatus</location>
        <location evidence="3">Golgi stack membrane</location>
        <topology evidence="3">Single-pass type II membrane protein</topology>
    </subcellularLocation>
</comment>
<dbReference type="Gene3D" id="3.40.50.11350">
    <property type="match status" value="1"/>
</dbReference>
<keyword evidence="4" id="KW-1185">Reference proteome</keyword>
<comment type="similarity">
    <text evidence="3">Belongs to the glycosyltransferase 11 family.</text>
</comment>
<keyword evidence="3" id="KW-0735">Signal-anchor</keyword>
<dbReference type="Proteomes" id="UP000025227">
    <property type="component" value="Unplaced"/>
</dbReference>
<keyword evidence="3" id="KW-0333">Golgi apparatus</keyword>
<dbReference type="UniPathway" id="UPA00378"/>
<dbReference type="WBParaSite" id="HCON_00005220-00001">
    <property type="protein sequence ID" value="HCON_00005220-00001"/>
    <property type="gene ID" value="HCON_00005220"/>
</dbReference>
<name>A0A7I4XT99_HAECO</name>
<dbReference type="Pfam" id="PF01531">
    <property type="entry name" value="Glyco_transf_11"/>
    <property type="match status" value="1"/>
</dbReference>
<keyword evidence="2 3" id="KW-0808">Transferase</keyword>
<comment type="pathway">
    <text evidence="3">Protein modification; protein glycosylation.</text>
</comment>
<keyword evidence="3" id="KW-0812">Transmembrane</keyword>
<dbReference type="OrthoDB" id="3226at2759"/>
<dbReference type="GO" id="GO:0008107">
    <property type="term" value="F:galactoside 2-alpha-L-fucosyltransferase activity"/>
    <property type="evidence" value="ECO:0007669"/>
    <property type="project" value="InterPro"/>
</dbReference>
<evidence type="ECO:0000256" key="3">
    <source>
        <dbReference type="RuleBase" id="RU363129"/>
    </source>
</evidence>
<evidence type="ECO:0000313" key="5">
    <source>
        <dbReference type="WBParaSite" id="HCON_00005220-00001"/>
    </source>
</evidence>
<keyword evidence="3" id="KW-0325">Glycoprotein</keyword>
<dbReference type="OMA" id="AMNYFRS"/>
<dbReference type="CDD" id="cd11301">
    <property type="entry name" value="Fut1_Fut2_like"/>
    <property type="match status" value="1"/>
</dbReference>
<sequence>MRARQGIRWALFASLLFFILGMGLLMTLSIVPTDSYFLQRNRHAKIIEKIRNFPQGGEDVKLDQPWAISNPEVISDISFFDRSEENYLVSNFSYSKGLGNLMFQYASLRSLAIKRHSTLVVPITNVLRRAFELNATFVTEKVANKLLRRAAKATIETKALGFLRALAARRALERARPLYFDGKPSDSAFEMEADAMFDDLYYIGVHVRRGMDISMNTRNLRHGHQAATPDYYRKAMEMASKGKENAIFVICSDNPVWSKRNLPKYDKGMIFACPGVHREVDMAILLHCDALILSPGTFSWWAGFLNTKSEKTIYYDGWPRPGSDLMKMVNKTELYPSSWVPLL</sequence>
<keyword evidence="1 3" id="KW-0328">Glycosyltransferase</keyword>
<dbReference type="GO" id="GO:0005975">
    <property type="term" value="P:carbohydrate metabolic process"/>
    <property type="evidence" value="ECO:0007669"/>
    <property type="project" value="InterPro"/>
</dbReference>
<dbReference type="PANTHER" id="PTHR11927:SF9">
    <property type="entry name" value="L-FUCOSYLTRANSFERASE"/>
    <property type="match status" value="1"/>
</dbReference>
<evidence type="ECO:0000256" key="1">
    <source>
        <dbReference type="ARBA" id="ARBA00022676"/>
    </source>
</evidence>
<dbReference type="AlphaFoldDB" id="A0A7I4XT99"/>
<evidence type="ECO:0000256" key="2">
    <source>
        <dbReference type="ARBA" id="ARBA00022679"/>
    </source>
</evidence>
<dbReference type="GO" id="GO:0032580">
    <property type="term" value="C:Golgi cisterna membrane"/>
    <property type="evidence" value="ECO:0007669"/>
    <property type="project" value="UniProtKB-SubCell"/>
</dbReference>
<reference evidence="5" key="1">
    <citation type="submission" date="2020-12" db="UniProtKB">
        <authorList>
            <consortium name="WormBaseParasite"/>
        </authorList>
    </citation>
    <scope>IDENTIFICATION</scope>
    <source>
        <strain evidence="5">MHco3</strain>
    </source>
</reference>
<dbReference type="PANTHER" id="PTHR11927">
    <property type="entry name" value="GALACTOSIDE 2-L-FUCOSYLTRANSFERASE"/>
    <property type="match status" value="1"/>
</dbReference>
<dbReference type="EC" id="2.4.1.-" evidence="3"/>
<protein>
    <recommendedName>
        <fullName evidence="3">L-Fucosyltransferase</fullName>
        <ecNumber evidence="3">2.4.1.-</ecNumber>
    </recommendedName>
</protein>
<dbReference type="InterPro" id="IPR002516">
    <property type="entry name" value="Glyco_trans_11"/>
</dbReference>
<evidence type="ECO:0000313" key="4">
    <source>
        <dbReference type="Proteomes" id="UP000025227"/>
    </source>
</evidence>